<keyword evidence="1" id="KW-1133">Transmembrane helix</keyword>
<feature type="transmembrane region" description="Helical" evidence="1">
    <location>
        <begin position="12"/>
        <end position="33"/>
    </location>
</feature>
<gene>
    <name evidence="3" type="ORF">AHA02nite_19570</name>
</gene>
<feature type="domain" description="VOC" evidence="2">
    <location>
        <begin position="92"/>
        <end position="214"/>
    </location>
</feature>
<dbReference type="CDD" id="cd06587">
    <property type="entry name" value="VOC"/>
    <property type="match status" value="1"/>
</dbReference>
<proteinExistence type="predicted"/>
<dbReference type="EMBL" id="BJYA01000013">
    <property type="protein sequence ID" value="GEN46181.1"/>
    <property type="molecule type" value="Genomic_DNA"/>
</dbReference>
<keyword evidence="1" id="KW-0812">Transmembrane</keyword>
<dbReference type="Proteomes" id="UP000321440">
    <property type="component" value="Unassembled WGS sequence"/>
</dbReference>
<reference evidence="3 4" key="1">
    <citation type="submission" date="2019-07" db="EMBL/GenBank/DDBJ databases">
        <title>Whole genome shotgun sequence of Alkalibacillus haloalkaliphilus NBRC 103110.</title>
        <authorList>
            <person name="Hosoyama A."/>
            <person name="Uohara A."/>
            <person name="Ohji S."/>
            <person name="Ichikawa N."/>
        </authorList>
    </citation>
    <scope>NUCLEOTIDE SEQUENCE [LARGE SCALE GENOMIC DNA]</scope>
    <source>
        <strain evidence="3 4">NBRC 103110</strain>
    </source>
</reference>
<sequence>MKTLVWSAFGAVCLYFVSLITLSPILSSIFGYSTVEGSYHLHTHVLLLALIFTVIACTIIGSNYILEEFKKVNEQNKDVREEHMKFNDFNASQVRIARPTDQFEAVIDFYKNGLGLAEIERFKGHSGYEGIILGLPDVSYHLEFTRHVDGSPCPAPTKDNLLVFYITEQEEINKVVSHLNEMGYGDVEPENEYWREKGVTIEDPDGWRVVLMNRSYE</sequence>
<evidence type="ECO:0000313" key="4">
    <source>
        <dbReference type="Proteomes" id="UP000321440"/>
    </source>
</evidence>
<dbReference type="PROSITE" id="PS51819">
    <property type="entry name" value="VOC"/>
    <property type="match status" value="1"/>
</dbReference>
<accession>A0A511W5Z7</accession>
<dbReference type="InterPro" id="IPR058997">
    <property type="entry name" value="YycE-like_C"/>
</dbReference>
<keyword evidence="1" id="KW-0472">Membrane</keyword>
<organism evidence="3 4">
    <name type="scientific">Alkalibacillus haloalkaliphilus</name>
    <dbReference type="NCBI Taxonomy" id="94136"/>
    <lineage>
        <taxon>Bacteria</taxon>
        <taxon>Bacillati</taxon>
        <taxon>Bacillota</taxon>
        <taxon>Bacilli</taxon>
        <taxon>Bacillales</taxon>
        <taxon>Bacillaceae</taxon>
        <taxon>Alkalibacillus</taxon>
    </lineage>
</organism>
<dbReference type="InterPro" id="IPR058998">
    <property type="entry name" value="YycE-like_N"/>
</dbReference>
<evidence type="ECO:0000313" key="3">
    <source>
        <dbReference type="EMBL" id="GEN46181.1"/>
    </source>
</evidence>
<name>A0A511W5Z7_9BACI</name>
<evidence type="ECO:0000256" key="1">
    <source>
        <dbReference type="SAM" id="Phobius"/>
    </source>
</evidence>
<feature type="transmembrane region" description="Helical" evidence="1">
    <location>
        <begin position="45"/>
        <end position="66"/>
    </location>
</feature>
<dbReference type="Pfam" id="PF22659">
    <property type="entry name" value="YycE-like_C"/>
    <property type="match status" value="1"/>
</dbReference>
<dbReference type="Pfam" id="PF22658">
    <property type="entry name" value="YycE-like_N"/>
    <property type="match status" value="1"/>
</dbReference>
<dbReference type="Gene3D" id="3.10.180.10">
    <property type="entry name" value="2,3-Dihydroxybiphenyl 1,2-Dioxygenase, domain 1"/>
    <property type="match status" value="1"/>
</dbReference>
<dbReference type="SUPFAM" id="SSF54593">
    <property type="entry name" value="Glyoxalase/Bleomycin resistance protein/Dihydroxybiphenyl dioxygenase"/>
    <property type="match status" value="1"/>
</dbReference>
<dbReference type="InterPro" id="IPR037523">
    <property type="entry name" value="VOC_core"/>
</dbReference>
<dbReference type="InterPro" id="IPR029068">
    <property type="entry name" value="Glyas_Bleomycin-R_OHBP_Dase"/>
</dbReference>
<keyword evidence="4" id="KW-1185">Reference proteome</keyword>
<comment type="caution">
    <text evidence="3">The sequence shown here is derived from an EMBL/GenBank/DDBJ whole genome shotgun (WGS) entry which is preliminary data.</text>
</comment>
<protein>
    <recommendedName>
        <fullName evidence="2">VOC domain-containing protein</fullName>
    </recommendedName>
</protein>
<dbReference type="AlphaFoldDB" id="A0A511W5Z7"/>
<evidence type="ECO:0000259" key="2">
    <source>
        <dbReference type="PROSITE" id="PS51819"/>
    </source>
</evidence>